<reference evidence="2" key="1">
    <citation type="submission" date="2023-08" db="EMBL/GenBank/DDBJ databases">
        <authorList>
            <person name="Chen Y."/>
            <person name="Shah S."/>
            <person name="Dougan E. K."/>
            <person name="Thang M."/>
            <person name="Chan C."/>
        </authorList>
    </citation>
    <scope>NUCLEOTIDE SEQUENCE</scope>
</reference>
<gene>
    <name evidence="2" type="ORF">EVOR1521_LOCUS19422</name>
</gene>
<organism evidence="2 3">
    <name type="scientific">Effrenium voratum</name>
    <dbReference type="NCBI Taxonomy" id="2562239"/>
    <lineage>
        <taxon>Eukaryota</taxon>
        <taxon>Sar</taxon>
        <taxon>Alveolata</taxon>
        <taxon>Dinophyceae</taxon>
        <taxon>Suessiales</taxon>
        <taxon>Symbiodiniaceae</taxon>
        <taxon>Effrenium</taxon>
    </lineage>
</organism>
<evidence type="ECO:0000313" key="3">
    <source>
        <dbReference type="Proteomes" id="UP001178507"/>
    </source>
</evidence>
<accession>A0AA36N1G0</accession>
<name>A0AA36N1G0_9DINO</name>
<keyword evidence="3" id="KW-1185">Reference proteome</keyword>
<dbReference type="AlphaFoldDB" id="A0AA36N1G0"/>
<evidence type="ECO:0000313" key="2">
    <source>
        <dbReference type="EMBL" id="CAJ1394850.1"/>
    </source>
</evidence>
<comment type="caution">
    <text evidence="2">The sequence shown here is derived from an EMBL/GenBank/DDBJ whole genome shotgun (WGS) entry which is preliminary data.</text>
</comment>
<protein>
    <submittedName>
        <fullName evidence="2">Uncharacterized protein</fullName>
    </submittedName>
</protein>
<dbReference type="Proteomes" id="UP001178507">
    <property type="component" value="Unassembled WGS sequence"/>
</dbReference>
<dbReference type="EMBL" id="CAUJNA010002979">
    <property type="protein sequence ID" value="CAJ1394850.1"/>
    <property type="molecule type" value="Genomic_DNA"/>
</dbReference>
<feature type="region of interest" description="Disordered" evidence="1">
    <location>
        <begin position="1"/>
        <end position="33"/>
    </location>
</feature>
<evidence type="ECO:0000256" key="1">
    <source>
        <dbReference type="SAM" id="MobiDB-lite"/>
    </source>
</evidence>
<sequence>MPSQALAVTKKSKAPEVPASRGRLRSGAGQVGQRLRATTQEITQPLLRDSVGLEARSGCLLFARFTKSVCTSLSDPLLLCMSSGFSVISCVGMAGQTTGLTLSRCPARRRLLRPSSMNPPFA</sequence>
<proteinExistence type="predicted"/>